<comment type="cofactor">
    <cofactor evidence="5">
        <name>Ca(2+)</name>
        <dbReference type="ChEBI" id="CHEBI:29108"/>
    </cofactor>
    <text evidence="5">Binds 1 Ca(2+) ion per dimer.</text>
</comment>
<accession>A0AAP2D7A5</accession>
<sequence>MRLFKFFVSFAMTLALVYFLDNRWVIGKAPLPPLGKLLDPFHGFWQNIEPRGYKPPAELQIPGLQDKVTLVFDSLAVPHIFASNDADLYLAQGYITAMHRLWQMEIQTHAAAGRVAEIAGPAGLENDRYMRRLGMAYGAQHALESMMKNDTTRMMIEKYAEGINAYIQSLHYGDLAFEYKLLDYRPEPWTPLKSALLLKNMAYSLCMRDKDMEMTNALRLFGPEVVDLLYPDQEGVGEPIVDQPGSWKFAGVLSDSVPMALPPELIQVKKKPGADPTTGSNNWAVHGSKTATGTPMLCNDPHLNLSLPSLWYVVQLHGPGANCMGASLPGTPGIIIGFTDSVAWGVTNAQRDLIDWFRITYKDSSRRQYRLDERWADTRPVVETIAVRGEDAVSDTVYYTHWGPITYDHTFRSNNNHVDYAFRWIAHDPSLELLTFYKLNRARSFDDYKEALNTYQAPAQNFVFASVQGDVAMRIQGKFPARRKNEGRFVLDGSIRTNGWQAFIPVEQNITYRNPPRGFVSSANQYPVDNTYPYYITASSWEAYRNRRINSVLGQDTSLTVADMMALQTDNYNLKAAESLPAWLKQLDSARLSPAEMTAFDILKAWNYTNTADAEGAAYYEAWWDSLYPGLIWDELLKGDTLLDVPSTYTTLRLMREKPDLAFFDIQRTPQKETVADIVRLAFSKSVQTVEQWKKDHAGSTKVPWGAYKDSRINHLLRLEPLSAAVNAGGNHDIVNAFSKTHGPSWRMVVSLEKTGVKAWGLYPGGQSGNPGSPHYADMIDPWVNGKYPALHFLQTAGQAADRFSSIVLTPSEE</sequence>
<reference evidence="6 7" key="1">
    <citation type="submission" date="2021-05" db="EMBL/GenBank/DDBJ databases">
        <title>A Polyphasic approach of four new species of the genus Ohtaekwangia: Ohtaekwangia histidinii sp. nov., Ohtaekwangia cretensis sp. nov., Ohtaekwangia indiensis sp. nov., Ohtaekwangia reichenbachii sp. nov. from diverse environment.</title>
        <authorList>
            <person name="Octaviana S."/>
        </authorList>
    </citation>
    <scope>NUCLEOTIDE SEQUENCE [LARGE SCALE GENOMIC DNA]</scope>
    <source>
        <strain evidence="6 7">PWU37</strain>
    </source>
</reference>
<name>A0AAP2D7A5_9BACT</name>
<protein>
    <submittedName>
        <fullName evidence="6">Penicillin acylase family protein</fullName>
    </submittedName>
</protein>
<evidence type="ECO:0000256" key="2">
    <source>
        <dbReference type="ARBA" id="ARBA00022801"/>
    </source>
</evidence>
<feature type="binding site" evidence="5">
    <location>
        <position position="352"/>
    </location>
    <ligand>
        <name>Ca(2+)</name>
        <dbReference type="ChEBI" id="CHEBI:29108"/>
    </ligand>
</feature>
<dbReference type="GO" id="GO:0046872">
    <property type="term" value="F:metal ion binding"/>
    <property type="evidence" value="ECO:0007669"/>
    <property type="project" value="UniProtKB-KW"/>
</dbReference>
<dbReference type="Pfam" id="PF01804">
    <property type="entry name" value="Penicil_amidase"/>
    <property type="match status" value="1"/>
</dbReference>
<feature type="binding site" evidence="5">
    <location>
        <position position="355"/>
    </location>
    <ligand>
        <name>Ca(2+)</name>
        <dbReference type="ChEBI" id="CHEBI:29108"/>
    </ligand>
</feature>
<dbReference type="InterPro" id="IPR002692">
    <property type="entry name" value="S45"/>
</dbReference>
<evidence type="ECO:0000256" key="3">
    <source>
        <dbReference type="ARBA" id="ARBA00023145"/>
    </source>
</evidence>
<dbReference type="InterPro" id="IPR029055">
    <property type="entry name" value="Ntn_hydrolases_N"/>
</dbReference>
<dbReference type="PIRSF" id="PIRSF001227">
    <property type="entry name" value="Pen_acylase"/>
    <property type="match status" value="1"/>
</dbReference>
<dbReference type="GO" id="GO:0017000">
    <property type="term" value="P:antibiotic biosynthetic process"/>
    <property type="evidence" value="ECO:0007669"/>
    <property type="project" value="InterPro"/>
</dbReference>
<keyword evidence="7" id="KW-1185">Reference proteome</keyword>
<comment type="caution">
    <text evidence="6">The sequence shown here is derived from an EMBL/GenBank/DDBJ whole genome shotgun (WGS) entry which is preliminary data.</text>
</comment>
<dbReference type="CDD" id="cd03747">
    <property type="entry name" value="Ntn_PGA_like"/>
    <property type="match status" value="1"/>
</dbReference>
<dbReference type="SUPFAM" id="SSF56235">
    <property type="entry name" value="N-terminal nucleophile aminohydrolases (Ntn hydrolases)"/>
    <property type="match status" value="1"/>
</dbReference>
<dbReference type="InterPro" id="IPR023343">
    <property type="entry name" value="Penicillin_amidase_dom1"/>
</dbReference>
<keyword evidence="5" id="KW-0479">Metal-binding</keyword>
<dbReference type="PANTHER" id="PTHR34218">
    <property type="entry name" value="PEPTIDASE S45 PENICILLIN AMIDASE"/>
    <property type="match status" value="1"/>
</dbReference>
<evidence type="ECO:0000313" key="6">
    <source>
        <dbReference type="EMBL" id="MBT1686429.1"/>
    </source>
</evidence>
<dbReference type="EMBL" id="JAHESC010000008">
    <property type="protein sequence ID" value="MBT1686429.1"/>
    <property type="molecule type" value="Genomic_DNA"/>
</dbReference>
<evidence type="ECO:0000313" key="7">
    <source>
        <dbReference type="Proteomes" id="UP001319180"/>
    </source>
</evidence>
<evidence type="ECO:0000256" key="5">
    <source>
        <dbReference type="PIRSR" id="PIRSR001227-2"/>
    </source>
</evidence>
<gene>
    <name evidence="6" type="ORF">KK078_07675</name>
</gene>
<evidence type="ECO:0000256" key="4">
    <source>
        <dbReference type="PIRSR" id="PIRSR001227-1"/>
    </source>
</evidence>
<dbReference type="Gene3D" id="3.60.20.10">
    <property type="entry name" value="Glutamine Phosphoribosylpyrophosphate, subunit 1, domain 1"/>
    <property type="match status" value="1"/>
</dbReference>
<dbReference type="GO" id="GO:0016811">
    <property type="term" value="F:hydrolase activity, acting on carbon-nitrogen (but not peptide) bonds, in linear amides"/>
    <property type="evidence" value="ECO:0007669"/>
    <property type="project" value="InterPro"/>
</dbReference>
<dbReference type="Gene3D" id="1.10.1400.10">
    <property type="match status" value="1"/>
</dbReference>
<evidence type="ECO:0000256" key="1">
    <source>
        <dbReference type="ARBA" id="ARBA00006586"/>
    </source>
</evidence>
<keyword evidence="2" id="KW-0378">Hydrolase</keyword>
<keyword evidence="3" id="KW-0865">Zymogen</keyword>
<dbReference type="InterPro" id="IPR043146">
    <property type="entry name" value="Penicillin_amidase_N_B-knob"/>
</dbReference>
<dbReference type="RefSeq" id="WP_254089666.1">
    <property type="nucleotide sequence ID" value="NZ_JAHESC010000008.1"/>
</dbReference>
<dbReference type="InterPro" id="IPR014395">
    <property type="entry name" value="Pen/GL7ACA/AHL_acylase"/>
</dbReference>
<feature type="active site" description="Nucleophile" evidence="4">
    <location>
        <position position="280"/>
    </location>
</feature>
<dbReference type="Gene3D" id="2.30.120.10">
    <property type="match status" value="1"/>
</dbReference>
<comment type="similarity">
    <text evidence="1">Belongs to the peptidase S45 family.</text>
</comment>
<proteinExistence type="inferred from homology"/>
<organism evidence="6 7">
    <name type="scientific">Dawidia soli</name>
    <dbReference type="NCBI Taxonomy" id="2782352"/>
    <lineage>
        <taxon>Bacteria</taxon>
        <taxon>Pseudomonadati</taxon>
        <taxon>Bacteroidota</taxon>
        <taxon>Cytophagia</taxon>
        <taxon>Cytophagales</taxon>
        <taxon>Chryseotaleaceae</taxon>
        <taxon>Dawidia</taxon>
    </lineage>
</organism>
<dbReference type="Proteomes" id="UP001319180">
    <property type="component" value="Unassembled WGS sequence"/>
</dbReference>
<dbReference type="InterPro" id="IPR043147">
    <property type="entry name" value="Penicillin_amidase_A-knob"/>
</dbReference>
<dbReference type="AlphaFoldDB" id="A0AAP2D7A5"/>
<keyword evidence="5" id="KW-0106">Calcium</keyword>
<dbReference type="PANTHER" id="PTHR34218:SF4">
    <property type="entry name" value="ACYL-HOMOSERINE LACTONE ACYLASE QUIP"/>
    <property type="match status" value="1"/>
</dbReference>
<dbReference type="Gene3D" id="1.10.439.10">
    <property type="entry name" value="Penicillin Amidohydrolase, domain 1"/>
    <property type="match status" value="1"/>
</dbReference>